<evidence type="ECO:0000313" key="2">
    <source>
        <dbReference type="Proteomes" id="UP000279029"/>
    </source>
</evidence>
<keyword evidence="2" id="KW-1185">Reference proteome</keyword>
<evidence type="ECO:0008006" key="3">
    <source>
        <dbReference type="Google" id="ProtNLM"/>
    </source>
</evidence>
<organism evidence="1 2">
    <name type="scientific">Petrocella atlantisensis</name>
    <dbReference type="NCBI Taxonomy" id="2173034"/>
    <lineage>
        <taxon>Bacteria</taxon>
        <taxon>Bacillati</taxon>
        <taxon>Bacillota</taxon>
        <taxon>Clostridia</taxon>
        <taxon>Lachnospirales</taxon>
        <taxon>Vallitaleaceae</taxon>
        <taxon>Petrocella</taxon>
    </lineage>
</organism>
<dbReference type="Proteomes" id="UP000279029">
    <property type="component" value="Chromosome"/>
</dbReference>
<proteinExistence type="predicted"/>
<dbReference type="AlphaFoldDB" id="A0A3P7RWT4"/>
<accession>A0A3P7RWT4</accession>
<sequence length="198" mass="23567">MEIEKYKRIFDAQQGVIKLADFTAEGYHNTVLDRLINDGYVNKLKTGYYEWLYEEPVSEGVIIKKLFPEGIVCMDSALFIYDYTDKTPLTWHIAVSRNKSKSKYKIDYLPMKFYFIKEEFMKIGKSEVLFENQPLPVFDRERTICDIMRFERKMDKEVFNKAIKSYVNDSKRNITNLMDYAELMNIKKKVSSIMGMWM</sequence>
<protein>
    <recommendedName>
        <fullName evidence="3">Abortive phage infection protein</fullName>
    </recommendedName>
</protein>
<dbReference type="EMBL" id="LR130778">
    <property type="protein sequence ID" value="VDN47132.1"/>
    <property type="molecule type" value="Genomic_DNA"/>
</dbReference>
<name>A0A3P7RWT4_9FIRM</name>
<evidence type="ECO:0000313" key="1">
    <source>
        <dbReference type="EMBL" id="VDN47132.1"/>
    </source>
</evidence>
<dbReference type="KEGG" id="cbar:PATL70BA_1252"/>
<dbReference type="OrthoDB" id="9801429at2"/>
<reference evidence="1 2" key="1">
    <citation type="submission" date="2018-09" db="EMBL/GenBank/DDBJ databases">
        <authorList>
            <person name="Postec A."/>
        </authorList>
    </citation>
    <scope>NUCLEOTIDE SEQUENCE [LARGE SCALE GENOMIC DNA]</scope>
    <source>
        <strain evidence="1">70B-A</strain>
    </source>
</reference>
<dbReference type="RefSeq" id="WP_125136513.1">
    <property type="nucleotide sequence ID" value="NZ_LR130778.1"/>
</dbReference>
<gene>
    <name evidence="1" type="ORF">PATL70BA_1252</name>
</gene>